<name>A0A832ZYH3_9EURY</name>
<organism evidence="7 8">
    <name type="scientific">Methanothermococcus okinawensis</name>
    <dbReference type="NCBI Taxonomy" id="155863"/>
    <lineage>
        <taxon>Archaea</taxon>
        <taxon>Methanobacteriati</taxon>
        <taxon>Methanobacteriota</taxon>
        <taxon>Methanomada group</taxon>
        <taxon>Methanococci</taxon>
        <taxon>Methanococcales</taxon>
        <taxon>Methanococcaceae</taxon>
        <taxon>Methanothermococcus</taxon>
    </lineage>
</organism>
<comment type="similarity">
    <text evidence="6">Belongs to the methyltransferase superfamily. TrmY family.</text>
</comment>
<evidence type="ECO:0000256" key="2">
    <source>
        <dbReference type="ARBA" id="ARBA00022603"/>
    </source>
</evidence>
<reference evidence="7" key="1">
    <citation type="journal article" date="2020" name="ISME J.">
        <title>Gammaproteobacteria mediating utilization of methyl-, sulfur- and petroleum organic compounds in deep ocean hydrothermal plumes.</title>
        <authorList>
            <person name="Zhou Z."/>
            <person name="Liu Y."/>
            <person name="Pan J."/>
            <person name="Cron B.R."/>
            <person name="Toner B.M."/>
            <person name="Anantharaman K."/>
            <person name="Breier J.A."/>
            <person name="Dick G.J."/>
            <person name="Li M."/>
        </authorList>
    </citation>
    <scope>NUCLEOTIDE SEQUENCE</scope>
    <source>
        <strain evidence="7">SZUA-1534</strain>
    </source>
</reference>
<dbReference type="Pfam" id="PF04013">
    <property type="entry name" value="Methyltrn_RNA_2"/>
    <property type="match status" value="1"/>
</dbReference>
<dbReference type="InterPro" id="IPR007158">
    <property type="entry name" value="TrmY"/>
</dbReference>
<dbReference type="Gene3D" id="3.40.1280.10">
    <property type="match status" value="1"/>
</dbReference>
<dbReference type="InterPro" id="IPR029028">
    <property type="entry name" value="Alpha/beta_knot_MTases"/>
</dbReference>
<evidence type="ECO:0000256" key="6">
    <source>
        <dbReference type="HAMAP-Rule" id="MF_00587"/>
    </source>
</evidence>
<keyword evidence="5 6" id="KW-0819">tRNA processing</keyword>
<evidence type="ECO:0000256" key="1">
    <source>
        <dbReference type="ARBA" id="ARBA00022490"/>
    </source>
</evidence>
<comment type="caution">
    <text evidence="7">The sequence shown here is derived from an EMBL/GenBank/DDBJ whole genome shotgun (WGS) entry which is preliminary data.</text>
</comment>
<evidence type="ECO:0000313" key="7">
    <source>
        <dbReference type="EMBL" id="HIQ32459.1"/>
    </source>
</evidence>
<dbReference type="HAMAP" id="MF_00587">
    <property type="entry name" value="tRNA_methyltr_TrmY"/>
    <property type="match status" value="1"/>
</dbReference>
<dbReference type="GO" id="GO:0030488">
    <property type="term" value="P:tRNA methylation"/>
    <property type="evidence" value="ECO:0007669"/>
    <property type="project" value="UniProtKB-UniRule"/>
</dbReference>
<protein>
    <recommendedName>
        <fullName evidence="6">tRNA (pseudouridine(54)-N(1))-methyltransferase</fullName>
        <ecNumber evidence="6">2.1.1.257</ecNumber>
    </recommendedName>
</protein>
<feature type="binding site" evidence="6">
    <location>
        <position position="192"/>
    </location>
    <ligand>
        <name>S-adenosyl-L-methionine</name>
        <dbReference type="ChEBI" id="CHEBI:59789"/>
    </ligand>
</feature>
<dbReference type="EC" id="2.1.1.257" evidence="6"/>
<keyword evidence="2 6" id="KW-0489">Methyltransferase</keyword>
<evidence type="ECO:0000256" key="3">
    <source>
        <dbReference type="ARBA" id="ARBA00022679"/>
    </source>
</evidence>
<dbReference type="SUPFAM" id="SSF75217">
    <property type="entry name" value="alpha/beta knot"/>
    <property type="match status" value="1"/>
</dbReference>
<proteinExistence type="inferred from homology"/>
<dbReference type="NCBIfam" id="NF002560">
    <property type="entry name" value="PRK02135.1"/>
    <property type="match status" value="1"/>
</dbReference>
<evidence type="ECO:0000256" key="5">
    <source>
        <dbReference type="ARBA" id="ARBA00022694"/>
    </source>
</evidence>
<dbReference type="InterPro" id="IPR029026">
    <property type="entry name" value="tRNA_m1G_MTases_N"/>
</dbReference>
<dbReference type="EMBL" id="DQVW01000056">
    <property type="protein sequence ID" value="HIQ32459.1"/>
    <property type="molecule type" value="Genomic_DNA"/>
</dbReference>
<accession>A0A832ZYH3</accession>
<dbReference type="AlphaFoldDB" id="A0A832ZYH3"/>
<feature type="binding site" evidence="6">
    <location>
        <begin position="182"/>
        <end position="187"/>
    </location>
    <ligand>
        <name>S-adenosyl-L-methionine</name>
        <dbReference type="ChEBI" id="CHEBI:59789"/>
    </ligand>
</feature>
<comment type="function">
    <text evidence="6">Specifically catalyzes the N1-methylation of pseudouridine at position 54 (Psi54) in tRNAs.</text>
</comment>
<dbReference type="GO" id="GO:0008175">
    <property type="term" value="F:tRNA methyltransferase activity"/>
    <property type="evidence" value="ECO:0007669"/>
    <property type="project" value="UniProtKB-UniRule"/>
</dbReference>
<keyword evidence="3 6" id="KW-0808">Transferase</keyword>
<sequence length="209" mass="24035">MREFILKANKAITSGDINLKDLPGSCGRLDLVCRCVSSAFFLSHDIRRDTVFYSVHYGKPNPPVALKFVGSQLKRVSPDERSIAIFIKKALSREHGPQWRESTPGIYHAKKDFREIVLEKVREGRNVYLLHLKGKPIEEVINEETYPEIRERGFVFILGDHIGLGEEDERFLRDLGVERISLSPLELHANQCIDIVHNVLDKLEYRKVI</sequence>
<evidence type="ECO:0000256" key="4">
    <source>
        <dbReference type="ARBA" id="ARBA00022691"/>
    </source>
</evidence>
<comment type="catalytic activity">
    <reaction evidence="6">
        <text>pseudouridine(54) in tRNA + S-adenosyl-L-methionine = N(1)-methylpseudouridine(54) in tRNA + S-adenosyl-L-homocysteine + H(+)</text>
        <dbReference type="Rhea" id="RHEA:55292"/>
        <dbReference type="Rhea" id="RHEA-COMP:14140"/>
        <dbReference type="Rhea" id="RHEA-COMP:14141"/>
        <dbReference type="ChEBI" id="CHEBI:15378"/>
        <dbReference type="ChEBI" id="CHEBI:57856"/>
        <dbReference type="ChEBI" id="CHEBI:59789"/>
        <dbReference type="ChEBI" id="CHEBI:65314"/>
        <dbReference type="ChEBI" id="CHEBI:74890"/>
        <dbReference type="EC" id="2.1.1.257"/>
    </reaction>
</comment>
<keyword evidence="1 6" id="KW-0963">Cytoplasm</keyword>
<keyword evidence="4 6" id="KW-0949">S-adenosyl-L-methionine</keyword>
<comment type="subunit">
    <text evidence="6">Homodimer.</text>
</comment>
<dbReference type="GO" id="GO:0005737">
    <property type="term" value="C:cytoplasm"/>
    <property type="evidence" value="ECO:0007669"/>
    <property type="project" value="UniProtKB-SubCell"/>
</dbReference>
<dbReference type="PANTHER" id="PTHR40703:SF1">
    <property type="entry name" value="TRNA (PSEUDOURIDINE(54)-N(1))-METHYLTRANSFERASE"/>
    <property type="match status" value="1"/>
</dbReference>
<gene>
    <name evidence="6 7" type="primary">trmY</name>
    <name evidence="7" type="ORF">EYH55_03140</name>
</gene>
<dbReference type="GO" id="GO:0008757">
    <property type="term" value="F:S-adenosylmethionine-dependent methyltransferase activity"/>
    <property type="evidence" value="ECO:0007669"/>
    <property type="project" value="UniProtKB-UniRule"/>
</dbReference>
<feature type="binding site" evidence="6">
    <location>
        <position position="130"/>
    </location>
    <ligand>
        <name>S-adenosyl-L-methionine</name>
        <dbReference type="ChEBI" id="CHEBI:59789"/>
    </ligand>
</feature>
<feature type="binding site" evidence="6">
    <location>
        <position position="159"/>
    </location>
    <ligand>
        <name>S-adenosyl-L-methionine</name>
        <dbReference type="ChEBI" id="CHEBI:59789"/>
    </ligand>
</feature>
<comment type="subcellular location">
    <subcellularLocation>
        <location evidence="6">Cytoplasm</location>
    </subcellularLocation>
</comment>
<evidence type="ECO:0000313" key="8">
    <source>
        <dbReference type="Proteomes" id="UP000623215"/>
    </source>
</evidence>
<dbReference type="Proteomes" id="UP000623215">
    <property type="component" value="Unassembled WGS sequence"/>
</dbReference>
<dbReference type="PANTHER" id="PTHR40703">
    <property type="entry name" value="TRNA (PSEUDOURIDINE(54)-N(1))-METHYLTRANSFERASE"/>
    <property type="match status" value="1"/>
</dbReference>
<dbReference type="CDD" id="cd18087">
    <property type="entry name" value="TrmY-like"/>
    <property type="match status" value="1"/>
</dbReference>